<dbReference type="InterPro" id="IPR004965">
    <property type="entry name" value="Paralemmin"/>
</dbReference>
<accession>S4RZH0</accession>
<dbReference type="PANTHER" id="PTHR10498:SF24">
    <property type="entry name" value="A-KINASE ANCHOR PROTEIN 2 ISOFORM 3 (AKAP2)"/>
    <property type="match status" value="1"/>
</dbReference>
<dbReference type="GeneTree" id="ENSGT00940000157718"/>
<dbReference type="GO" id="GO:0008360">
    <property type="term" value="P:regulation of cell shape"/>
    <property type="evidence" value="ECO:0007669"/>
    <property type="project" value="InterPro"/>
</dbReference>
<dbReference type="GO" id="GO:0005886">
    <property type="term" value="C:plasma membrane"/>
    <property type="evidence" value="ECO:0007669"/>
    <property type="project" value="UniProtKB-SubCell"/>
</dbReference>
<reference evidence="9" key="2">
    <citation type="submission" date="2025-09" db="UniProtKB">
        <authorList>
            <consortium name="Ensembl"/>
        </authorList>
    </citation>
    <scope>IDENTIFICATION</scope>
</reference>
<evidence type="ECO:0000313" key="9">
    <source>
        <dbReference type="Ensembl" id="ENSPMAP00000010611.1"/>
    </source>
</evidence>
<evidence type="ECO:0000256" key="6">
    <source>
        <dbReference type="ARBA" id="ARBA00023288"/>
    </source>
</evidence>
<proteinExistence type="predicted"/>
<name>S4RZH0_PETMA</name>
<feature type="region of interest" description="Disordered" evidence="8">
    <location>
        <begin position="160"/>
        <end position="182"/>
    </location>
</feature>
<feature type="coiled-coil region" evidence="7">
    <location>
        <begin position="2"/>
        <end position="29"/>
    </location>
</feature>
<dbReference type="AlphaFoldDB" id="S4RZH0"/>
<evidence type="ECO:0000256" key="2">
    <source>
        <dbReference type="ARBA" id="ARBA00022475"/>
    </source>
</evidence>
<evidence type="ECO:0000256" key="7">
    <source>
        <dbReference type="SAM" id="Coils"/>
    </source>
</evidence>
<comment type="subcellular location">
    <subcellularLocation>
        <location evidence="1">Cell membrane</location>
        <topology evidence="1">Lipid-anchor</topology>
        <orientation evidence="1">Cytoplasmic side</orientation>
    </subcellularLocation>
</comment>
<feature type="region of interest" description="Disordered" evidence="8">
    <location>
        <begin position="317"/>
        <end position="350"/>
    </location>
</feature>
<dbReference type="Pfam" id="PF03285">
    <property type="entry name" value="Paralemmin"/>
    <property type="match status" value="1"/>
</dbReference>
<feature type="compositionally biased region" description="Low complexity" evidence="8">
    <location>
        <begin position="326"/>
        <end position="340"/>
    </location>
</feature>
<keyword evidence="5" id="KW-0472">Membrane</keyword>
<feature type="region of interest" description="Disordered" evidence="8">
    <location>
        <begin position="81"/>
        <end position="111"/>
    </location>
</feature>
<protein>
    <recommendedName>
        <fullName evidence="10">Paralemmin</fullName>
    </recommendedName>
</protein>
<reference evidence="9" key="1">
    <citation type="submission" date="2025-08" db="UniProtKB">
        <authorList>
            <consortium name="Ensembl"/>
        </authorList>
    </citation>
    <scope>IDENTIFICATION</scope>
</reference>
<evidence type="ECO:0000256" key="5">
    <source>
        <dbReference type="ARBA" id="ARBA00023136"/>
    </source>
</evidence>
<dbReference type="Ensembl" id="ENSPMAT00000010657.1">
    <property type="protein sequence ID" value="ENSPMAP00000010611.1"/>
    <property type="gene ID" value="ENSPMAG00000009648.1"/>
</dbReference>
<keyword evidence="4 7" id="KW-0175">Coiled coil</keyword>
<evidence type="ECO:0000256" key="3">
    <source>
        <dbReference type="ARBA" id="ARBA00022553"/>
    </source>
</evidence>
<keyword evidence="2" id="KW-1003">Cell membrane</keyword>
<evidence type="ECO:0000256" key="8">
    <source>
        <dbReference type="SAM" id="MobiDB-lite"/>
    </source>
</evidence>
<keyword evidence="3" id="KW-0597">Phosphoprotein</keyword>
<keyword evidence="6" id="KW-0449">Lipoprotein</keyword>
<evidence type="ECO:0000256" key="1">
    <source>
        <dbReference type="ARBA" id="ARBA00004342"/>
    </source>
</evidence>
<evidence type="ECO:0000256" key="4">
    <source>
        <dbReference type="ARBA" id="ARBA00023054"/>
    </source>
</evidence>
<feature type="compositionally biased region" description="Low complexity" evidence="8">
    <location>
        <begin position="219"/>
        <end position="272"/>
    </location>
</feature>
<feature type="region of interest" description="Disordered" evidence="8">
    <location>
        <begin position="217"/>
        <end position="272"/>
    </location>
</feature>
<organism evidence="9">
    <name type="scientific">Petromyzon marinus</name>
    <name type="common">Sea lamprey</name>
    <dbReference type="NCBI Taxonomy" id="7757"/>
    <lineage>
        <taxon>Eukaryota</taxon>
        <taxon>Metazoa</taxon>
        <taxon>Chordata</taxon>
        <taxon>Craniata</taxon>
        <taxon>Vertebrata</taxon>
        <taxon>Cyclostomata</taxon>
        <taxon>Hyperoartia</taxon>
        <taxon>Petromyzontiformes</taxon>
        <taxon>Petromyzontidae</taxon>
        <taxon>Petromyzon</taxon>
    </lineage>
</organism>
<sequence length="360" mass="38607">ERRKAQTNMENKKQELEDEKLKLHHLKTKSMREQWLLGGQLKRTPSQTDMAEKRVMEDEALTERLYENVRRLEEEVRRMEGAGAAAARKGRAAETAPRGAPRRWRPADTNDSGNTIAVWQLTSIGSRKASRYGLQQQFIGGKFVCPAAVYAMAISVEKDSKTGETRVVSSTPMSPEDAQSHGVKVYDDGSKVVYAIGHNGQPLTNGVEPMSSEEVDALVSRASPVDVPAASPSPEPKATTNNADDDAPAPTAESPGPAASSASPQAKSPPLAKEAVMGIETPVTMVFMGYEQVEDEEETKKALGYEGAGTAELVVIGGDDDDADDATAATPLTADPTTGPVEPPPRATKKPCACRCCTIM</sequence>
<feature type="compositionally biased region" description="Low complexity" evidence="8">
    <location>
        <begin position="81"/>
        <end position="99"/>
    </location>
</feature>
<evidence type="ECO:0008006" key="10">
    <source>
        <dbReference type="Google" id="ProtNLM"/>
    </source>
</evidence>
<dbReference type="OMA" id="KVIHEMR"/>
<dbReference type="PANTHER" id="PTHR10498">
    <property type="entry name" value="PARALEMMIN-RELATED"/>
    <property type="match status" value="1"/>
</dbReference>